<dbReference type="EMBL" id="CP144750">
    <property type="protein sequence ID" value="WVZ79078.1"/>
    <property type="molecule type" value="Genomic_DNA"/>
</dbReference>
<keyword evidence="3" id="KW-1185">Reference proteome</keyword>
<evidence type="ECO:0000313" key="2">
    <source>
        <dbReference type="EMBL" id="WVZ79078.1"/>
    </source>
</evidence>
<dbReference type="AlphaFoldDB" id="A0AAQ3WYK8"/>
<sequence>MDETESGDSRQHKGAEALGSAAPRRDPDKAALRDLIADPAAGCRHEPLPREGRPKDAAPRQAYVPPRARVVHAAIVRRGRRNVHVRPTTTAAAPAPAPTTGGCCGLWEIGSSSRLLVITGAVFSLDKTVVSIPGSTEGSRPLLPICRSP</sequence>
<accession>A0AAQ3WYK8</accession>
<name>A0AAQ3WYK8_PASNO</name>
<evidence type="ECO:0000313" key="3">
    <source>
        <dbReference type="Proteomes" id="UP001341281"/>
    </source>
</evidence>
<proteinExistence type="predicted"/>
<feature type="region of interest" description="Disordered" evidence="1">
    <location>
        <begin position="1"/>
        <end position="63"/>
    </location>
</feature>
<feature type="compositionally biased region" description="Basic and acidic residues" evidence="1">
    <location>
        <begin position="23"/>
        <end position="36"/>
    </location>
</feature>
<evidence type="ECO:0000256" key="1">
    <source>
        <dbReference type="SAM" id="MobiDB-lite"/>
    </source>
</evidence>
<protein>
    <submittedName>
        <fullName evidence="2">Uncharacterized protein</fullName>
    </submittedName>
</protein>
<reference evidence="2 3" key="1">
    <citation type="submission" date="2024-02" db="EMBL/GenBank/DDBJ databases">
        <title>High-quality chromosome-scale genome assembly of Pensacola bahiagrass (Paspalum notatum Flugge var. saurae).</title>
        <authorList>
            <person name="Vega J.M."/>
            <person name="Podio M."/>
            <person name="Orjuela J."/>
            <person name="Siena L.A."/>
            <person name="Pessino S.C."/>
            <person name="Combes M.C."/>
            <person name="Mariac C."/>
            <person name="Albertini E."/>
            <person name="Pupilli F."/>
            <person name="Ortiz J.P.A."/>
            <person name="Leblanc O."/>
        </authorList>
    </citation>
    <scope>NUCLEOTIDE SEQUENCE [LARGE SCALE GENOMIC DNA]</scope>
    <source>
        <strain evidence="2">R1</strain>
        <tissue evidence="2">Leaf</tissue>
    </source>
</reference>
<gene>
    <name evidence="2" type="ORF">U9M48_026703</name>
</gene>
<organism evidence="2 3">
    <name type="scientific">Paspalum notatum var. saurae</name>
    <dbReference type="NCBI Taxonomy" id="547442"/>
    <lineage>
        <taxon>Eukaryota</taxon>
        <taxon>Viridiplantae</taxon>
        <taxon>Streptophyta</taxon>
        <taxon>Embryophyta</taxon>
        <taxon>Tracheophyta</taxon>
        <taxon>Spermatophyta</taxon>
        <taxon>Magnoliopsida</taxon>
        <taxon>Liliopsida</taxon>
        <taxon>Poales</taxon>
        <taxon>Poaceae</taxon>
        <taxon>PACMAD clade</taxon>
        <taxon>Panicoideae</taxon>
        <taxon>Andropogonodae</taxon>
        <taxon>Paspaleae</taxon>
        <taxon>Paspalinae</taxon>
        <taxon>Paspalum</taxon>
    </lineage>
</organism>
<feature type="compositionally biased region" description="Basic and acidic residues" evidence="1">
    <location>
        <begin position="43"/>
        <end position="58"/>
    </location>
</feature>
<dbReference type="Proteomes" id="UP001341281">
    <property type="component" value="Chromosome 06"/>
</dbReference>